<dbReference type="EMBL" id="PFJH01000006">
    <property type="protein sequence ID" value="PIX69027.1"/>
    <property type="molecule type" value="Genomic_DNA"/>
</dbReference>
<proteinExistence type="predicted"/>
<evidence type="ECO:0000256" key="2">
    <source>
        <dbReference type="ARBA" id="ARBA00022777"/>
    </source>
</evidence>
<dbReference type="InterPro" id="IPR011611">
    <property type="entry name" value="PfkB_dom"/>
</dbReference>
<protein>
    <recommendedName>
        <fullName evidence="3">Carbohydrate kinase PfkB domain-containing protein</fullName>
    </recommendedName>
</protein>
<evidence type="ECO:0000259" key="3">
    <source>
        <dbReference type="Pfam" id="PF00294"/>
    </source>
</evidence>
<dbReference type="PROSITE" id="PS00584">
    <property type="entry name" value="PFKB_KINASES_2"/>
    <property type="match status" value="1"/>
</dbReference>
<reference evidence="5" key="1">
    <citation type="submission" date="2017-09" db="EMBL/GenBank/DDBJ databases">
        <title>Depth-based differentiation of microbial function through sediment-hosted aquifers and enrichment of novel symbionts in the deep terrestrial subsurface.</title>
        <authorList>
            <person name="Probst A.J."/>
            <person name="Ladd B."/>
            <person name="Jarett J.K."/>
            <person name="Geller-Mcgrath D.E."/>
            <person name="Sieber C.M.K."/>
            <person name="Emerson J.B."/>
            <person name="Anantharaman K."/>
            <person name="Thomas B.C."/>
            <person name="Malmstrom R."/>
            <person name="Stieglmeier M."/>
            <person name="Klingl A."/>
            <person name="Woyke T."/>
            <person name="Ryan C.M."/>
            <person name="Banfield J.F."/>
        </authorList>
    </citation>
    <scope>NUCLEOTIDE SEQUENCE [LARGE SCALE GENOMIC DNA]</scope>
</reference>
<sequence>ISPVGAVGKDGEQLIEFFKNNNIDTTHILQDKKLYTATGRVITDKNDNQIWGFYYGASALDIRPWTLDSGQFWVLSATHERPFTTALKHVIKNKLPYLFDPGMTLTWIRDDLLKKGVLSAAYLIGNDYEIAMIEKRLKITVEEMVKKGVNVITTLGEKGVRYEGVVIPAEAGIQSINFNSKNGNCPLDSRLLTKGQSPFGRCGNDNSISIPAVKLKNVVDPTGAGDAWRGGFVGALVSGKDIKECLIMGNVMASFAVEYVGTVEYIPKREEIEKRMKSLSKQKL</sequence>
<evidence type="ECO:0000313" key="5">
    <source>
        <dbReference type="Proteomes" id="UP000228500"/>
    </source>
</evidence>
<organism evidence="4 5">
    <name type="scientific">Candidatus Roizmanbacteria bacterium CG_4_10_14_3_um_filter_39_13</name>
    <dbReference type="NCBI Taxonomy" id="1974831"/>
    <lineage>
        <taxon>Bacteria</taxon>
        <taxon>Candidatus Roizmaniibacteriota</taxon>
    </lineage>
</organism>
<keyword evidence="2" id="KW-0418">Kinase</keyword>
<evidence type="ECO:0000256" key="1">
    <source>
        <dbReference type="ARBA" id="ARBA00022679"/>
    </source>
</evidence>
<dbReference type="InterPro" id="IPR002173">
    <property type="entry name" value="Carboh/pur_kinase_PfkB_CS"/>
</dbReference>
<keyword evidence="1" id="KW-0808">Transferase</keyword>
<dbReference type="InterPro" id="IPR029056">
    <property type="entry name" value="Ribokinase-like"/>
</dbReference>
<dbReference type="Proteomes" id="UP000228500">
    <property type="component" value="Unassembled WGS sequence"/>
</dbReference>
<feature type="domain" description="Carbohydrate kinase PfkB" evidence="3">
    <location>
        <begin position="4"/>
        <end position="162"/>
    </location>
</feature>
<dbReference type="SUPFAM" id="SSF53613">
    <property type="entry name" value="Ribokinase-like"/>
    <property type="match status" value="1"/>
</dbReference>
<dbReference type="Pfam" id="PF00294">
    <property type="entry name" value="PfkB"/>
    <property type="match status" value="2"/>
</dbReference>
<comment type="caution">
    <text evidence="4">The sequence shown here is derived from an EMBL/GenBank/DDBJ whole genome shotgun (WGS) entry which is preliminary data.</text>
</comment>
<dbReference type="Gene3D" id="3.40.1190.20">
    <property type="match status" value="1"/>
</dbReference>
<dbReference type="AlphaFoldDB" id="A0A2M7LLT1"/>
<accession>A0A2M7LLT1</accession>
<dbReference type="PANTHER" id="PTHR10584:SF166">
    <property type="entry name" value="RIBOKINASE"/>
    <property type="match status" value="1"/>
</dbReference>
<dbReference type="GO" id="GO:0016301">
    <property type="term" value="F:kinase activity"/>
    <property type="evidence" value="ECO:0007669"/>
    <property type="project" value="UniProtKB-KW"/>
</dbReference>
<feature type="domain" description="Carbohydrate kinase PfkB" evidence="3">
    <location>
        <begin position="203"/>
        <end position="268"/>
    </location>
</feature>
<gene>
    <name evidence="4" type="ORF">COZ40_00145</name>
</gene>
<dbReference type="PANTHER" id="PTHR10584">
    <property type="entry name" value="SUGAR KINASE"/>
    <property type="match status" value="1"/>
</dbReference>
<name>A0A2M7LLT1_9BACT</name>
<feature type="non-terminal residue" evidence="4">
    <location>
        <position position="1"/>
    </location>
</feature>
<evidence type="ECO:0000313" key="4">
    <source>
        <dbReference type="EMBL" id="PIX69027.1"/>
    </source>
</evidence>